<dbReference type="SUPFAM" id="SSF52172">
    <property type="entry name" value="CheY-like"/>
    <property type="match status" value="1"/>
</dbReference>
<dbReference type="SMART" id="SM00862">
    <property type="entry name" value="Trans_reg_C"/>
    <property type="match status" value="1"/>
</dbReference>
<dbReference type="InterPro" id="IPR001867">
    <property type="entry name" value="OmpR/PhoB-type_DNA-bd"/>
</dbReference>
<evidence type="ECO:0000256" key="4">
    <source>
        <dbReference type="PROSITE-ProRule" id="PRU00169"/>
    </source>
</evidence>
<feature type="domain" description="Response regulatory" evidence="6">
    <location>
        <begin position="7"/>
        <end position="121"/>
    </location>
</feature>
<dbReference type="SUPFAM" id="SSF46894">
    <property type="entry name" value="C-terminal effector domain of the bipartite response regulators"/>
    <property type="match status" value="1"/>
</dbReference>
<keyword evidence="9" id="KW-1185">Reference proteome</keyword>
<dbReference type="CDD" id="cd17574">
    <property type="entry name" value="REC_OmpR"/>
    <property type="match status" value="1"/>
</dbReference>
<feature type="modified residue" description="4-aspartylphosphate" evidence="4">
    <location>
        <position position="56"/>
    </location>
</feature>
<evidence type="ECO:0000256" key="5">
    <source>
        <dbReference type="PROSITE-ProRule" id="PRU01091"/>
    </source>
</evidence>
<gene>
    <name evidence="8" type="ORF">BD749_1137</name>
</gene>
<organism evidence="8 9">
    <name type="scientific">Pontibacter ramchanderi</name>
    <dbReference type="NCBI Taxonomy" id="1179743"/>
    <lineage>
        <taxon>Bacteria</taxon>
        <taxon>Pseudomonadati</taxon>
        <taxon>Bacteroidota</taxon>
        <taxon>Cytophagia</taxon>
        <taxon>Cytophagales</taxon>
        <taxon>Hymenobacteraceae</taxon>
        <taxon>Pontibacter</taxon>
    </lineage>
</organism>
<dbReference type="InterPro" id="IPR036388">
    <property type="entry name" value="WH-like_DNA-bd_sf"/>
</dbReference>
<evidence type="ECO:0000256" key="2">
    <source>
        <dbReference type="ARBA" id="ARBA00023012"/>
    </source>
</evidence>
<dbReference type="InterPro" id="IPR001789">
    <property type="entry name" value="Sig_transdc_resp-reg_receiver"/>
</dbReference>
<dbReference type="GO" id="GO:0000976">
    <property type="term" value="F:transcription cis-regulatory region binding"/>
    <property type="evidence" value="ECO:0007669"/>
    <property type="project" value="TreeGrafter"/>
</dbReference>
<dbReference type="InterPro" id="IPR039420">
    <property type="entry name" value="WalR-like"/>
</dbReference>
<evidence type="ECO:0000256" key="1">
    <source>
        <dbReference type="ARBA" id="ARBA00022553"/>
    </source>
</evidence>
<dbReference type="InterPro" id="IPR011006">
    <property type="entry name" value="CheY-like_superfamily"/>
</dbReference>
<dbReference type="CDD" id="cd00383">
    <property type="entry name" value="trans_reg_C"/>
    <property type="match status" value="1"/>
</dbReference>
<feature type="DNA-binding region" description="OmpR/PhoB-type" evidence="5">
    <location>
        <begin position="135"/>
        <end position="232"/>
    </location>
</feature>
<dbReference type="PANTHER" id="PTHR48111">
    <property type="entry name" value="REGULATOR OF RPOS"/>
    <property type="match status" value="1"/>
</dbReference>
<keyword evidence="3 5" id="KW-0238">DNA-binding</keyword>
<keyword evidence="1 4" id="KW-0597">Phosphoprotein</keyword>
<evidence type="ECO:0000256" key="3">
    <source>
        <dbReference type="ARBA" id="ARBA00023125"/>
    </source>
</evidence>
<evidence type="ECO:0000313" key="9">
    <source>
        <dbReference type="Proteomes" id="UP000233782"/>
    </source>
</evidence>
<comment type="caution">
    <text evidence="8">The sequence shown here is derived from an EMBL/GenBank/DDBJ whole genome shotgun (WGS) entry which is preliminary data.</text>
</comment>
<dbReference type="PROSITE" id="PS50110">
    <property type="entry name" value="RESPONSE_REGULATORY"/>
    <property type="match status" value="1"/>
</dbReference>
<dbReference type="PANTHER" id="PTHR48111:SF40">
    <property type="entry name" value="PHOSPHATE REGULON TRANSCRIPTIONAL REGULATORY PROTEIN PHOB"/>
    <property type="match status" value="1"/>
</dbReference>
<dbReference type="SMART" id="SM00448">
    <property type="entry name" value="REC"/>
    <property type="match status" value="1"/>
</dbReference>
<evidence type="ECO:0000259" key="6">
    <source>
        <dbReference type="PROSITE" id="PS50110"/>
    </source>
</evidence>
<dbReference type="RefSeq" id="WP_101443342.1">
    <property type="nucleotide sequence ID" value="NZ_PJMU01000001.1"/>
</dbReference>
<dbReference type="Pfam" id="PF00072">
    <property type="entry name" value="Response_reg"/>
    <property type="match status" value="1"/>
</dbReference>
<dbReference type="AlphaFoldDB" id="A0A2N3V3J2"/>
<dbReference type="Proteomes" id="UP000233782">
    <property type="component" value="Unassembled WGS sequence"/>
</dbReference>
<dbReference type="Gene3D" id="1.10.10.10">
    <property type="entry name" value="Winged helix-like DNA-binding domain superfamily/Winged helix DNA-binding domain"/>
    <property type="match status" value="1"/>
</dbReference>
<dbReference type="Pfam" id="PF00486">
    <property type="entry name" value="Trans_reg_C"/>
    <property type="match status" value="1"/>
</dbReference>
<dbReference type="PROSITE" id="PS51755">
    <property type="entry name" value="OMPR_PHOB"/>
    <property type="match status" value="1"/>
</dbReference>
<name>A0A2N3V3J2_9BACT</name>
<accession>A0A2N3V3J2</accession>
<protein>
    <submittedName>
        <fullName evidence="8">DNA-binding response OmpR family regulator</fullName>
    </submittedName>
</protein>
<evidence type="ECO:0000259" key="7">
    <source>
        <dbReference type="PROSITE" id="PS51755"/>
    </source>
</evidence>
<sequence length="238" mass="27393">MSDKGLHILLAEDDPNFGIVLKDYLELHDYEVTLSTDGCQAITAFRKGTFDLCILDVMMPGKDGFTLAREIKKIQPEMPLIFLTAKAMREDMLEGFKIGADDYITKPFDSEVLLYKIKAIMHRTGGGPNAEKPEVTEYTIGQYRFQYKLRLLHHNGDIQKLSPKETELLHLLCEHLNDVLPRDQALLRIWHEDSYFTGRSMDVYIAKLRKYLRHDPSVEIINIHGQGYRLCAYNGVML</sequence>
<keyword evidence="2" id="KW-0902">Two-component regulatory system</keyword>
<dbReference type="GO" id="GO:0032993">
    <property type="term" value="C:protein-DNA complex"/>
    <property type="evidence" value="ECO:0007669"/>
    <property type="project" value="TreeGrafter"/>
</dbReference>
<proteinExistence type="predicted"/>
<dbReference type="Gene3D" id="3.40.50.2300">
    <property type="match status" value="1"/>
</dbReference>
<dbReference type="InterPro" id="IPR016032">
    <property type="entry name" value="Sig_transdc_resp-reg_C-effctor"/>
</dbReference>
<feature type="domain" description="OmpR/PhoB-type" evidence="7">
    <location>
        <begin position="135"/>
        <end position="232"/>
    </location>
</feature>
<reference evidence="8 9" key="1">
    <citation type="submission" date="2017-12" db="EMBL/GenBank/DDBJ databases">
        <title>Genomic Encyclopedia of Type Strains, Phase III (KMG-III): the genomes of soil and plant-associated and newly described type strains.</title>
        <authorList>
            <person name="Whitman W."/>
        </authorList>
    </citation>
    <scope>NUCLEOTIDE SEQUENCE [LARGE SCALE GENOMIC DNA]</scope>
    <source>
        <strain evidence="8 9">LP43</strain>
    </source>
</reference>
<dbReference type="GO" id="GO:0006355">
    <property type="term" value="P:regulation of DNA-templated transcription"/>
    <property type="evidence" value="ECO:0007669"/>
    <property type="project" value="InterPro"/>
</dbReference>
<dbReference type="GO" id="GO:0000156">
    <property type="term" value="F:phosphorelay response regulator activity"/>
    <property type="evidence" value="ECO:0007669"/>
    <property type="project" value="TreeGrafter"/>
</dbReference>
<evidence type="ECO:0000313" key="8">
    <source>
        <dbReference type="EMBL" id="PKV76187.1"/>
    </source>
</evidence>
<dbReference type="OrthoDB" id="9774822at2"/>
<dbReference type="EMBL" id="PJMU01000001">
    <property type="protein sequence ID" value="PKV76187.1"/>
    <property type="molecule type" value="Genomic_DNA"/>
</dbReference>